<feature type="transmembrane region" description="Helical" evidence="7">
    <location>
        <begin position="430"/>
        <end position="454"/>
    </location>
</feature>
<evidence type="ECO:0000256" key="5">
    <source>
        <dbReference type="ARBA" id="ARBA00022989"/>
    </source>
</evidence>
<dbReference type="OrthoDB" id="40134at2759"/>
<feature type="transmembrane region" description="Helical" evidence="7">
    <location>
        <begin position="204"/>
        <end position="225"/>
    </location>
</feature>
<dbReference type="InterPro" id="IPR013057">
    <property type="entry name" value="AA_transpt_TM"/>
</dbReference>
<dbReference type="Proteomes" id="UP000195402">
    <property type="component" value="Unassembled WGS sequence"/>
</dbReference>
<feature type="transmembrane region" description="Helical" evidence="7">
    <location>
        <begin position="371"/>
        <end position="391"/>
    </location>
</feature>
<dbReference type="OMA" id="REMYYIT"/>
<dbReference type="GO" id="GO:0006865">
    <property type="term" value="P:amino acid transport"/>
    <property type="evidence" value="ECO:0007669"/>
    <property type="project" value="UniProtKB-KW"/>
</dbReference>
<feature type="transmembrane region" description="Helical" evidence="7">
    <location>
        <begin position="245"/>
        <end position="264"/>
    </location>
</feature>
<keyword evidence="6 7" id="KW-0472">Membrane</keyword>
<comment type="caution">
    <text evidence="9">The sequence shown here is derived from an EMBL/GenBank/DDBJ whole genome shotgun (WGS) entry which is preliminary data.</text>
</comment>
<keyword evidence="10" id="KW-1185">Reference proteome</keyword>
<feature type="transmembrane region" description="Helical" evidence="7">
    <location>
        <begin position="284"/>
        <end position="305"/>
    </location>
</feature>
<keyword evidence="5 7" id="KW-1133">Transmembrane helix</keyword>
<feature type="transmembrane region" description="Helical" evidence="7">
    <location>
        <begin position="130"/>
        <end position="151"/>
    </location>
</feature>
<proteinExistence type="predicted"/>
<keyword evidence="3 7" id="KW-0812">Transmembrane</keyword>
<feature type="transmembrane region" description="Helical" evidence="7">
    <location>
        <begin position="397"/>
        <end position="418"/>
    </location>
</feature>
<dbReference type="EMBL" id="MVGT01000078">
    <property type="protein sequence ID" value="OVA20557.1"/>
    <property type="molecule type" value="Genomic_DNA"/>
</dbReference>
<reference evidence="9 10" key="1">
    <citation type="journal article" date="2017" name="Mol. Plant">
        <title>The Genome of Medicinal Plant Macleaya cordata Provides New Insights into Benzylisoquinoline Alkaloids Metabolism.</title>
        <authorList>
            <person name="Liu X."/>
            <person name="Liu Y."/>
            <person name="Huang P."/>
            <person name="Ma Y."/>
            <person name="Qing Z."/>
            <person name="Tang Q."/>
            <person name="Cao H."/>
            <person name="Cheng P."/>
            <person name="Zheng Y."/>
            <person name="Yuan Z."/>
            <person name="Zhou Y."/>
            <person name="Liu J."/>
            <person name="Tang Z."/>
            <person name="Zhuo Y."/>
            <person name="Zhang Y."/>
            <person name="Yu L."/>
            <person name="Huang J."/>
            <person name="Yang P."/>
            <person name="Peng Q."/>
            <person name="Zhang J."/>
            <person name="Jiang W."/>
            <person name="Zhang Z."/>
            <person name="Lin K."/>
            <person name="Ro D.K."/>
            <person name="Chen X."/>
            <person name="Xiong X."/>
            <person name="Shang Y."/>
            <person name="Huang S."/>
            <person name="Zeng J."/>
        </authorList>
    </citation>
    <scope>NUCLEOTIDE SEQUENCE [LARGE SCALE GENOMIC DNA]</scope>
    <source>
        <strain evidence="10">cv. BLH2017</strain>
        <tissue evidence="9">Root</tissue>
    </source>
</reference>
<gene>
    <name evidence="9" type="ORF">BVC80_1065g112</name>
</gene>
<evidence type="ECO:0000256" key="4">
    <source>
        <dbReference type="ARBA" id="ARBA00022970"/>
    </source>
</evidence>
<feature type="domain" description="Amino acid transporter transmembrane" evidence="8">
    <location>
        <begin position="51"/>
        <end position="447"/>
    </location>
</feature>
<evidence type="ECO:0000256" key="6">
    <source>
        <dbReference type="ARBA" id="ARBA00023136"/>
    </source>
</evidence>
<feature type="transmembrane region" description="Helical" evidence="7">
    <location>
        <begin position="56"/>
        <end position="78"/>
    </location>
</feature>
<keyword evidence="2" id="KW-0813">Transport</keyword>
<keyword evidence="4" id="KW-0029">Amino-acid transport</keyword>
<dbReference type="STRING" id="56857.A0A200RCV8"/>
<name>A0A200RCV8_MACCD</name>
<protein>
    <submittedName>
        <fullName evidence="9">Amino acid transporter</fullName>
    </submittedName>
</protein>
<evidence type="ECO:0000256" key="3">
    <source>
        <dbReference type="ARBA" id="ARBA00022692"/>
    </source>
</evidence>
<dbReference type="AlphaFoldDB" id="A0A200RCV8"/>
<dbReference type="InParanoid" id="A0A200RCV8"/>
<sequence>MEGENKYYSNGDHQIIKTSTSNISAQVFSIEPTQIKAAEQTNTSAHTIDHDSWKQVGLLLVTSFNCGYILTFSNLMLVPLGWSWGITCLLFVGVFTAYANWLLAGFHIIDGQRFIRYRDLMGFVFGREMYYVTWILQFFTLLLGNMGFILLGGRALKEINSEFISHDEDDVSSALRLQYFIMVTGAVYFIFAFFVPTISAMKRWLGISVVLTSTYIAILLVILVKDGTSNKNREYNIKGSQVDKIFNAFGAIAAILVCNTSGLLPEIQSTLRKPAIKNMRRALYLQYTVGLAFYYGVSIVGYWAYGSLVSEYLPKELSGPRWAKIVINASQFLQSIVAQHMFIAPIHEALDTKFLKLDENMNSMNNIKRRFILRATLFSSNTFITAAFPFMGDFVNLIGSFALFLLTFVFPSMIFIKVKGKTARLEHKVWHWANIVFFSLLAIVTTASAVRLIVNNVKVYHFFANT</sequence>
<dbReference type="GO" id="GO:0016020">
    <property type="term" value="C:membrane"/>
    <property type="evidence" value="ECO:0007669"/>
    <property type="project" value="UniProtKB-SubCell"/>
</dbReference>
<evidence type="ECO:0000313" key="10">
    <source>
        <dbReference type="Proteomes" id="UP000195402"/>
    </source>
</evidence>
<evidence type="ECO:0000259" key="8">
    <source>
        <dbReference type="Pfam" id="PF01490"/>
    </source>
</evidence>
<evidence type="ECO:0000256" key="2">
    <source>
        <dbReference type="ARBA" id="ARBA00022448"/>
    </source>
</evidence>
<organism evidence="9 10">
    <name type="scientific">Macleaya cordata</name>
    <name type="common">Five-seeded plume-poppy</name>
    <name type="synonym">Bocconia cordata</name>
    <dbReference type="NCBI Taxonomy" id="56857"/>
    <lineage>
        <taxon>Eukaryota</taxon>
        <taxon>Viridiplantae</taxon>
        <taxon>Streptophyta</taxon>
        <taxon>Embryophyta</taxon>
        <taxon>Tracheophyta</taxon>
        <taxon>Spermatophyta</taxon>
        <taxon>Magnoliopsida</taxon>
        <taxon>Ranunculales</taxon>
        <taxon>Papaveraceae</taxon>
        <taxon>Papaveroideae</taxon>
        <taxon>Macleaya</taxon>
    </lineage>
</organism>
<dbReference type="Pfam" id="PF01490">
    <property type="entry name" value="Aa_trans"/>
    <property type="match status" value="1"/>
</dbReference>
<evidence type="ECO:0000256" key="1">
    <source>
        <dbReference type="ARBA" id="ARBA00004370"/>
    </source>
</evidence>
<comment type="subcellular location">
    <subcellularLocation>
        <location evidence="1">Membrane</location>
    </subcellularLocation>
</comment>
<feature type="transmembrane region" description="Helical" evidence="7">
    <location>
        <begin position="84"/>
        <end position="109"/>
    </location>
</feature>
<dbReference type="PANTHER" id="PTHR48017">
    <property type="entry name" value="OS05G0424000 PROTEIN-RELATED"/>
    <property type="match status" value="1"/>
</dbReference>
<accession>A0A200RCV8</accession>
<evidence type="ECO:0000313" key="9">
    <source>
        <dbReference type="EMBL" id="OVA20557.1"/>
    </source>
</evidence>
<evidence type="ECO:0000256" key="7">
    <source>
        <dbReference type="SAM" id="Phobius"/>
    </source>
</evidence>
<feature type="transmembrane region" description="Helical" evidence="7">
    <location>
        <begin position="177"/>
        <end position="197"/>
    </location>
</feature>